<dbReference type="NCBIfam" id="TIGR03806">
    <property type="entry name" value="chp_HNE_0200"/>
    <property type="match status" value="1"/>
</dbReference>
<keyword evidence="1" id="KW-0732">Signal</keyword>
<keyword evidence="3" id="KW-1185">Reference proteome</keyword>
<name>A0A7J5U039_9BACT</name>
<protein>
    <recommendedName>
        <fullName evidence="4">Repeat protein (TIGR03806 family)</fullName>
    </recommendedName>
</protein>
<accession>A0A7J5U039</accession>
<dbReference type="AlphaFoldDB" id="A0A7J5U039"/>
<dbReference type="EMBL" id="WELI01000003">
    <property type="protein sequence ID" value="KAB7731017.1"/>
    <property type="molecule type" value="Genomic_DNA"/>
</dbReference>
<feature type="chain" id="PRO_5029720054" description="Repeat protein (TIGR03806 family)" evidence="1">
    <location>
        <begin position="21"/>
        <end position="363"/>
    </location>
</feature>
<sequence>MKNFRLLSLAMLLFSGAVFYACLGPNNAQTNPGELDFETFPLKRLSEYGFFKGNLNALQPNERVLVYEPIAPLFTDYAFKKRFVWMAQGTSATFDPAAPDEPLDFPDKAILVKNFYYPADFRKPAAERRILETRLLVKHQGTWKAYPYRWNAEQTDADYKVTGERIPVSWTDEYGQAHQIQYAMPNKNQCKSCHNRNEVFMPIGPKVKQLNHPIAYADGTENQLERWVKMGYLKATKTDIERISPLVSMTNEHASLNSRARSYLDVNCGHCHNPKGPAATSGLYLNHEERNPFHWGVRKSPVAAGIGAGSFRFDVNPGQGRASIMTYRMNSVHPGIMMPEVGRVSIHTEGVALIEAWINSLTP</sequence>
<organism evidence="2 3">
    <name type="scientific">Rudanella paleaurantiibacter</name>
    <dbReference type="NCBI Taxonomy" id="2614655"/>
    <lineage>
        <taxon>Bacteria</taxon>
        <taxon>Pseudomonadati</taxon>
        <taxon>Bacteroidota</taxon>
        <taxon>Cytophagia</taxon>
        <taxon>Cytophagales</taxon>
        <taxon>Cytophagaceae</taxon>
        <taxon>Rudanella</taxon>
    </lineage>
</organism>
<dbReference type="InterPro" id="IPR022269">
    <property type="entry name" value="SO_2930-like_C"/>
</dbReference>
<comment type="caution">
    <text evidence="2">The sequence shown here is derived from an EMBL/GenBank/DDBJ whole genome shotgun (WGS) entry which is preliminary data.</text>
</comment>
<gene>
    <name evidence="2" type="ORF">F5984_09320</name>
</gene>
<dbReference type="Proteomes" id="UP000488299">
    <property type="component" value="Unassembled WGS sequence"/>
</dbReference>
<proteinExistence type="predicted"/>
<dbReference type="PROSITE" id="PS51257">
    <property type="entry name" value="PROKAR_LIPOPROTEIN"/>
    <property type="match status" value="1"/>
</dbReference>
<evidence type="ECO:0008006" key="4">
    <source>
        <dbReference type="Google" id="ProtNLM"/>
    </source>
</evidence>
<feature type="signal peptide" evidence="1">
    <location>
        <begin position="1"/>
        <end position="20"/>
    </location>
</feature>
<evidence type="ECO:0000256" key="1">
    <source>
        <dbReference type="SAM" id="SignalP"/>
    </source>
</evidence>
<evidence type="ECO:0000313" key="2">
    <source>
        <dbReference type="EMBL" id="KAB7731017.1"/>
    </source>
</evidence>
<reference evidence="2 3" key="1">
    <citation type="submission" date="2019-10" db="EMBL/GenBank/DDBJ databases">
        <title>Rudanella paleaurantiibacter sp. nov., isolated from sludge.</title>
        <authorList>
            <person name="Xu S.Q."/>
        </authorList>
    </citation>
    <scope>NUCLEOTIDE SEQUENCE [LARGE SCALE GENOMIC DNA]</scope>
    <source>
        <strain evidence="2 3">HX-22-17</strain>
    </source>
</reference>
<evidence type="ECO:0000313" key="3">
    <source>
        <dbReference type="Proteomes" id="UP000488299"/>
    </source>
</evidence>